<organism evidence="2 3">
    <name type="scientific">Zopfia rhizophila CBS 207.26</name>
    <dbReference type="NCBI Taxonomy" id="1314779"/>
    <lineage>
        <taxon>Eukaryota</taxon>
        <taxon>Fungi</taxon>
        <taxon>Dikarya</taxon>
        <taxon>Ascomycota</taxon>
        <taxon>Pezizomycotina</taxon>
        <taxon>Dothideomycetes</taxon>
        <taxon>Dothideomycetes incertae sedis</taxon>
        <taxon>Zopfiaceae</taxon>
        <taxon>Zopfia</taxon>
    </lineage>
</organism>
<proteinExistence type="predicted"/>
<reference evidence="2" key="1">
    <citation type="journal article" date="2020" name="Stud. Mycol.">
        <title>101 Dothideomycetes genomes: a test case for predicting lifestyles and emergence of pathogens.</title>
        <authorList>
            <person name="Haridas S."/>
            <person name="Albert R."/>
            <person name="Binder M."/>
            <person name="Bloem J."/>
            <person name="Labutti K."/>
            <person name="Salamov A."/>
            <person name="Andreopoulos B."/>
            <person name="Baker S."/>
            <person name="Barry K."/>
            <person name="Bills G."/>
            <person name="Bluhm B."/>
            <person name="Cannon C."/>
            <person name="Castanera R."/>
            <person name="Culley D."/>
            <person name="Daum C."/>
            <person name="Ezra D."/>
            <person name="Gonzalez J."/>
            <person name="Henrissat B."/>
            <person name="Kuo A."/>
            <person name="Liang C."/>
            <person name="Lipzen A."/>
            <person name="Lutzoni F."/>
            <person name="Magnuson J."/>
            <person name="Mondo S."/>
            <person name="Nolan M."/>
            <person name="Ohm R."/>
            <person name="Pangilinan J."/>
            <person name="Park H.-J."/>
            <person name="Ramirez L."/>
            <person name="Alfaro M."/>
            <person name="Sun H."/>
            <person name="Tritt A."/>
            <person name="Yoshinaga Y."/>
            <person name="Zwiers L.-H."/>
            <person name="Turgeon B."/>
            <person name="Goodwin S."/>
            <person name="Spatafora J."/>
            <person name="Crous P."/>
            <person name="Grigoriev I."/>
        </authorList>
    </citation>
    <scope>NUCLEOTIDE SEQUENCE</scope>
    <source>
        <strain evidence="2">CBS 207.26</strain>
    </source>
</reference>
<dbReference type="Proteomes" id="UP000800200">
    <property type="component" value="Unassembled WGS sequence"/>
</dbReference>
<evidence type="ECO:0000313" key="3">
    <source>
        <dbReference type="Proteomes" id="UP000800200"/>
    </source>
</evidence>
<protein>
    <submittedName>
        <fullName evidence="2">Uncharacterized protein</fullName>
    </submittedName>
</protein>
<keyword evidence="3" id="KW-1185">Reference proteome</keyword>
<dbReference type="EMBL" id="ML994689">
    <property type="protein sequence ID" value="KAF2177377.1"/>
    <property type="molecule type" value="Genomic_DNA"/>
</dbReference>
<evidence type="ECO:0000313" key="2">
    <source>
        <dbReference type="EMBL" id="KAF2177377.1"/>
    </source>
</evidence>
<gene>
    <name evidence="2" type="ORF">K469DRAFT_376178</name>
</gene>
<name>A0A6A6DD58_9PEZI</name>
<feature type="region of interest" description="Disordered" evidence="1">
    <location>
        <begin position="245"/>
        <end position="265"/>
    </location>
</feature>
<dbReference type="AlphaFoldDB" id="A0A6A6DD58"/>
<sequence length="448" mass="50374">MEEHANISPGAQALEQSCSMPSIKEDLAMQRPSTTELETSTAPLNPKVTLEVTQGNHNTILLAEDSREASHMLVENALHTTSGFTASEADAFQPFIEIDDEHVVEQQVPNPVTENIRETPTETNTREVNGVETAQAEEPQHIRPEISEQASGVARPMQVHETITREQPTENTDTRNAGPEIDGPLVAEARPTEQQATEDAVDDAAKERVIPHELEPGEDLSPSCDREVEEIKGERTVLKKNSNYGGEACKRRRPRKRLRGERGTEGTSIETAITINDDSDDDDKEIRRSTRTTIPPNQPGMVRWADPSFIKTATEDFHKCWHAMKICWYVGTPLYPPVGSLPSLKHLPRQNGPKEFRQFALLMVKVCKRAGEKGGPEKDAALTLQKEWKKICDQILLDTRDDDDSRCQQHGLREFDLLLRLLVKKEEVYQCTQISSKKMGIKKRKRQP</sequence>
<accession>A0A6A6DD58</accession>
<evidence type="ECO:0000256" key="1">
    <source>
        <dbReference type="SAM" id="MobiDB-lite"/>
    </source>
</evidence>
<feature type="compositionally biased region" description="Basic residues" evidence="1">
    <location>
        <begin position="250"/>
        <end position="259"/>
    </location>
</feature>